<dbReference type="VEuPathDB" id="FungiDB:P175DRAFT_0528837"/>
<name>A0A2T5M9T8_9EURO</name>
<comment type="caution">
    <text evidence="1">The sequence shown here is derived from an EMBL/GenBank/DDBJ whole genome shotgun (WGS) entry which is preliminary data.</text>
</comment>
<sequence>MSIRRGIILVSFGSSGEGVVRGERHIQLYTGGLSLAFGWGGASFQAVIPGNVWESYNLGISQSFINLFLSDAILVLSNTKYDTDDDTHLDVGRITIHNHDKAKHLLLYPSTEKVTQCKENLLQKRQLPPRHDCIPGQFYPFRKCHLGTRNRLSRWFSFPIPSGRSRSLDETAGNCMLESSQSMRWKNGSWVTPAG</sequence>
<accession>A0A2T5M9T8</accession>
<protein>
    <submittedName>
        <fullName evidence="1">Uncharacterized protein</fullName>
    </submittedName>
</protein>
<evidence type="ECO:0000313" key="2">
    <source>
        <dbReference type="Proteomes" id="UP000244073"/>
    </source>
</evidence>
<dbReference type="GeneID" id="63816528"/>
<reference evidence="1 2" key="1">
    <citation type="journal article" date="2018" name="Proc. Natl. Acad. Sci. U.S.A.">
        <title>Linking secondary metabolites to gene clusters through genome sequencing of six diverse Aspergillus species.</title>
        <authorList>
            <person name="Kaerboelling I."/>
            <person name="Vesth T.C."/>
            <person name="Frisvad J.C."/>
            <person name="Nybo J.L."/>
            <person name="Theobald S."/>
            <person name="Kuo A."/>
            <person name="Bowyer P."/>
            <person name="Matsuda Y."/>
            <person name="Mondo S."/>
            <person name="Lyhne E.K."/>
            <person name="Kogle M.E."/>
            <person name="Clum A."/>
            <person name="Lipzen A."/>
            <person name="Salamov A."/>
            <person name="Ngan C.Y."/>
            <person name="Daum C."/>
            <person name="Chiniquy J."/>
            <person name="Barry K."/>
            <person name="LaButti K."/>
            <person name="Haridas S."/>
            <person name="Simmons B.A."/>
            <person name="Magnuson J.K."/>
            <person name="Mortensen U.H."/>
            <person name="Larsen T.O."/>
            <person name="Grigoriev I.V."/>
            <person name="Baker S.E."/>
            <person name="Andersen M.R."/>
        </authorList>
    </citation>
    <scope>NUCLEOTIDE SEQUENCE [LARGE SCALE GENOMIC DNA]</scope>
    <source>
        <strain evidence="1 2">IBT 24754</strain>
    </source>
</reference>
<proteinExistence type="predicted"/>
<dbReference type="AlphaFoldDB" id="A0A2T5M9T8"/>
<gene>
    <name evidence="1" type="ORF">P175DRAFT_0528837</name>
</gene>
<organism evidence="1 2">
    <name type="scientific">Aspergillus ochraceoroseus IBT 24754</name>
    <dbReference type="NCBI Taxonomy" id="1392256"/>
    <lineage>
        <taxon>Eukaryota</taxon>
        <taxon>Fungi</taxon>
        <taxon>Dikarya</taxon>
        <taxon>Ascomycota</taxon>
        <taxon>Pezizomycotina</taxon>
        <taxon>Eurotiomycetes</taxon>
        <taxon>Eurotiomycetidae</taxon>
        <taxon>Eurotiales</taxon>
        <taxon>Aspergillaceae</taxon>
        <taxon>Aspergillus</taxon>
        <taxon>Aspergillus subgen. Nidulantes</taxon>
    </lineage>
</organism>
<dbReference type="RefSeq" id="XP_040756690.1">
    <property type="nucleotide sequence ID" value="XM_040899646.1"/>
</dbReference>
<dbReference type="Proteomes" id="UP000244073">
    <property type="component" value="Unassembled WGS sequence"/>
</dbReference>
<dbReference type="EMBL" id="MSFN02000001">
    <property type="protein sequence ID" value="PTU25298.1"/>
    <property type="molecule type" value="Genomic_DNA"/>
</dbReference>
<evidence type="ECO:0000313" key="1">
    <source>
        <dbReference type="EMBL" id="PTU25298.1"/>
    </source>
</evidence>